<gene>
    <name evidence="2" type="ORF">EZS28_023726</name>
</gene>
<name>A0A5J4VE92_9EUKA</name>
<dbReference type="Proteomes" id="UP000324800">
    <property type="component" value="Unassembled WGS sequence"/>
</dbReference>
<dbReference type="AlphaFoldDB" id="A0A5J4VE92"/>
<accession>A0A5J4VE92</accession>
<proteinExistence type="predicted"/>
<sequence>MVLQQLGVGQSPWTIDQLDQLSETAREGPRPVKYKIEIETTHHKKAKDSQSNINNSKDSERNVTSIDCRRGSIGSHAPRETFSTNGNVRKVASSTDSIVSGQVGVAGTKTINIQTAPSIQLH</sequence>
<feature type="region of interest" description="Disordered" evidence="1">
    <location>
        <begin position="40"/>
        <end position="63"/>
    </location>
</feature>
<dbReference type="EMBL" id="SNRW01007730">
    <property type="protein sequence ID" value="KAA6380749.1"/>
    <property type="molecule type" value="Genomic_DNA"/>
</dbReference>
<comment type="caution">
    <text evidence="2">The sequence shown here is derived from an EMBL/GenBank/DDBJ whole genome shotgun (WGS) entry which is preliminary data.</text>
</comment>
<protein>
    <submittedName>
        <fullName evidence="2">Uncharacterized protein</fullName>
    </submittedName>
</protein>
<evidence type="ECO:0000256" key="1">
    <source>
        <dbReference type="SAM" id="MobiDB-lite"/>
    </source>
</evidence>
<evidence type="ECO:0000313" key="2">
    <source>
        <dbReference type="EMBL" id="KAA6380749.1"/>
    </source>
</evidence>
<organism evidence="2 3">
    <name type="scientific">Streblomastix strix</name>
    <dbReference type="NCBI Taxonomy" id="222440"/>
    <lineage>
        <taxon>Eukaryota</taxon>
        <taxon>Metamonada</taxon>
        <taxon>Preaxostyla</taxon>
        <taxon>Oxymonadida</taxon>
        <taxon>Streblomastigidae</taxon>
        <taxon>Streblomastix</taxon>
    </lineage>
</organism>
<evidence type="ECO:0000313" key="3">
    <source>
        <dbReference type="Proteomes" id="UP000324800"/>
    </source>
</evidence>
<reference evidence="2 3" key="1">
    <citation type="submission" date="2019-03" db="EMBL/GenBank/DDBJ databases">
        <title>Single cell metagenomics reveals metabolic interactions within the superorganism composed of flagellate Streblomastix strix and complex community of Bacteroidetes bacteria on its surface.</title>
        <authorList>
            <person name="Treitli S.C."/>
            <person name="Kolisko M."/>
            <person name="Husnik F."/>
            <person name="Keeling P."/>
            <person name="Hampl V."/>
        </authorList>
    </citation>
    <scope>NUCLEOTIDE SEQUENCE [LARGE SCALE GENOMIC DNA]</scope>
    <source>
        <strain evidence="2">ST1C</strain>
    </source>
</reference>